<keyword evidence="3" id="KW-0732">Signal</keyword>
<accession>A0A6A7MZQ4</accession>
<dbReference type="AlphaFoldDB" id="A0A6A7MZQ4"/>
<dbReference type="PANTHER" id="PTHR38038:SF1">
    <property type="entry name" value="PENICILLIN-BINDING PROTEIN ACTIVATOR LPOA"/>
    <property type="match status" value="1"/>
</dbReference>
<name>A0A6A7MZQ4_9BURK</name>
<feature type="signal peptide" evidence="3">
    <location>
        <begin position="1"/>
        <end position="25"/>
    </location>
</feature>
<evidence type="ECO:0000313" key="4">
    <source>
        <dbReference type="EMBL" id="MQA38249.1"/>
    </source>
</evidence>
<protein>
    <submittedName>
        <fullName evidence="4">ABC transporter substrate-binding protein</fullName>
    </submittedName>
</protein>
<feature type="region of interest" description="Disordered" evidence="2">
    <location>
        <begin position="37"/>
        <end position="67"/>
    </location>
</feature>
<dbReference type="PANTHER" id="PTHR38038">
    <property type="entry name" value="PENICILLIN-BINDING PROTEIN ACTIVATOR LPOA"/>
    <property type="match status" value="1"/>
</dbReference>
<evidence type="ECO:0000256" key="2">
    <source>
        <dbReference type="SAM" id="MobiDB-lite"/>
    </source>
</evidence>
<comment type="caution">
    <text evidence="4">The sequence shown here is derived from an EMBL/GenBank/DDBJ whole genome shotgun (WGS) entry which is preliminary data.</text>
</comment>
<dbReference type="InterPro" id="IPR028082">
    <property type="entry name" value="Peripla_BP_I"/>
</dbReference>
<organism evidence="4 5">
    <name type="scientific">Rugamonas aquatica</name>
    <dbReference type="NCBI Taxonomy" id="2743357"/>
    <lineage>
        <taxon>Bacteria</taxon>
        <taxon>Pseudomonadati</taxon>
        <taxon>Pseudomonadota</taxon>
        <taxon>Betaproteobacteria</taxon>
        <taxon>Burkholderiales</taxon>
        <taxon>Oxalobacteraceae</taxon>
        <taxon>Telluria group</taxon>
        <taxon>Rugamonas</taxon>
    </lineage>
</organism>
<keyword evidence="1" id="KW-0472">Membrane</keyword>
<keyword evidence="5" id="KW-1185">Reference proteome</keyword>
<feature type="compositionally biased region" description="Pro residues" evidence="2">
    <location>
        <begin position="43"/>
        <end position="65"/>
    </location>
</feature>
<reference evidence="4 5" key="1">
    <citation type="submission" date="2019-10" db="EMBL/GenBank/DDBJ databases">
        <title>Two novel species isolated from a subtropical stream in China.</title>
        <authorList>
            <person name="Lu H."/>
        </authorList>
    </citation>
    <scope>NUCLEOTIDE SEQUENCE [LARGE SCALE GENOMIC DNA]</scope>
    <source>
        <strain evidence="4 5">FT29W</strain>
    </source>
</reference>
<dbReference type="InterPro" id="IPR007443">
    <property type="entry name" value="LpoA"/>
</dbReference>
<feature type="chain" id="PRO_5025535631" evidence="3">
    <location>
        <begin position="26"/>
        <end position="469"/>
    </location>
</feature>
<dbReference type="PROSITE" id="PS51257">
    <property type="entry name" value="PROKAR_LIPOPROTEIN"/>
    <property type="match status" value="1"/>
</dbReference>
<dbReference type="GO" id="GO:0030234">
    <property type="term" value="F:enzyme regulator activity"/>
    <property type="evidence" value="ECO:0007669"/>
    <property type="project" value="TreeGrafter"/>
</dbReference>
<proteinExistence type="predicted"/>
<sequence>MNSVRLSLLCAVAALVSACSTPFCNAPGGLCAPGSSNTSAAPYPQPPARPAPLPKPPPEPTPPPAETFAVTLPGMAAVAPTAAGAGLADPGRSRAADEAAQPSNAPIRMALLLPLRSEALGQAASSVRDGFLAAWERDRDNISVTVIETGDVPQDVLASYARAQQQDDIIIGPLARSAVAAIAASPLTQKPTIALNYPEGYGQPGAVPLPPSMLAMGLSIEEEARQAAQWAAAAHPGSTAVVLSTSTPWQRRVAAAFAAQWQRHGLPVKQVELSAPDGYLSDPELVQLRARLRDDLPGLLFSAMGADQTRQLRGALGDNFNGEPANPIFSTADALPPPPAPAPSAPLRALPVYGTSALNAGSGNNSPTQELDGVRLLDLPWQIQRDHPAVMVYPHPPQPGSADLERLYALGIDAYRVAREIARHPVGRFHLDGVTGRLTIDFGQGAASFERVEQSAVVKNGVPQPVTPP</sequence>
<dbReference type="EMBL" id="WHUG01000003">
    <property type="protein sequence ID" value="MQA38249.1"/>
    <property type="molecule type" value="Genomic_DNA"/>
</dbReference>
<dbReference type="GO" id="GO:0031241">
    <property type="term" value="C:periplasmic side of cell outer membrane"/>
    <property type="evidence" value="ECO:0007669"/>
    <property type="project" value="TreeGrafter"/>
</dbReference>
<evidence type="ECO:0000256" key="3">
    <source>
        <dbReference type="SAM" id="SignalP"/>
    </source>
</evidence>
<evidence type="ECO:0000313" key="5">
    <source>
        <dbReference type="Proteomes" id="UP000440498"/>
    </source>
</evidence>
<dbReference type="SUPFAM" id="SSF53822">
    <property type="entry name" value="Periplasmic binding protein-like I"/>
    <property type="match status" value="1"/>
</dbReference>
<gene>
    <name evidence="4" type="ORF">GEV02_08830</name>
</gene>
<dbReference type="GO" id="GO:0009252">
    <property type="term" value="P:peptidoglycan biosynthetic process"/>
    <property type="evidence" value="ECO:0007669"/>
    <property type="project" value="TreeGrafter"/>
</dbReference>
<dbReference type="Pfam" id="PF04348">
    <property type="entry name" value="LppC"/>
    <property type="match status" value="1"/>
</dbReference>
<dbReference type="Proteomes" id="UP000440498">
    <property type="component" value="Unassembled WGS sequence"/>
</dbReference>
<dbReference type="RefSeq" id="WP_152837676.1">
    <property type="nucleotide sequence ID" value="NZ_WHUG01000003.1"/>
</dbReference>
<dbReference type="Gene3D" id="3.40.50.2300">
    <property type="match status" value="2"/>
</dbReference>
<evidence type="ECO:0000256" key="1">
    <source>
        <dbReference type="ARBA" id="ARBA00023136"/>
    </source>
</evidence>